<dbReference type="EMBL" id="JAEHOC010000004">
    <property type="protein sequence ID" value="KAG2442787.1"/>
    <property type="molecule type" value="Genomic_DNA"/>
</dbReference>
<gene>
    <name evidence="1" type="ORF">HXX76_002866</name>
</gene>
<keyword evidence="2" id="KW-1185">Reference proteome</keyword>
<evidence type="ECO:0000313" key="2">
    <source>
        <dbReference type="Proteomes" id="UP000650467"/>
    </source>
</evidence>
<sequence length="329" mass="34934">MQRRGTIRNATAVDSAPSWSSTQWLDVVQINDSVNLATIGFTDESEAFDISILNFPNPGPLAAGWRWKYGSQGNTDGYSPATYPELTAADGLGISATYQLVYLMVGDLGSYSYPGLSRFTVQHTVATTPLLVYVQLASSTHPAGMRTLQLQRVEGNSVWTVASLTADSQEITTGQTSLVFRDVTTRATWGCPTASLHCTMGNSGLTPAQPPVQVEVGPLLARVLQANPGSTSGVDMFTNSSDVLFQQHWGVSFLGRLPQFSLVDSVVEDVPLSPAAPLVDCRDCDDVVLRNVTLRRLAPLAAGSASASTAGSAGPYIFHAIGNDYGADV</sequence>
<name>A0A835TFI0_CHLIN</name>
<dbReference type="AlphaFoldDB" id="A0A835TFI0"/>
<organism evidence="1 2">
    <name type="scientific">Chlamydomonas incerta</name>
    <dbReference type="NCBI Taxonomy" id="51695"/>
    <lineage>
        <taxon>Eukaryota</taxon>
        <taxon>Viridiplantae</taxon>
        <taxon>Chlorophyta</taxon>
        <taxon>core chlorophytes</taxon>
        <taxon>Chlorophyceae</taxon>
        <taxon>CS clade</taxon>
        <taxon>Chlamydomonadales</taxon>
        <taxon>Chlamydomonadaceae</taxon>
        <taxon>Chlamydomonas</taxon>
    </lineage>
</organism>
<proteinExistence type="predicted"/>
<dbReference type="OrthoDB" id="547695at2759"/>
<accession>A0A835TFI0</accession>
<protein>
    <submittedName>
        <fullName evidence="1">Uncharacterized protein</fullName>
    </submittedName>
</protein>
<comment type="caution">
    <text evidence="1">The sequence shown here is derived from an EMBL/GenBank/DDBJ whole genome shotgun (WGS) entry which is preliminary data.</text>
</comment>
<reference evidence="1" key="1">
    <citation type="journal article" date="2020" name="bioRxiv">
        <title>Comparative genomics of Chlamydomonas.</title>
        <authorList>
            <person name="Craig R.J."/>
            <person name="Hasan A.R."/>
            <person name="Ness R.W."/>
            <person name="Keightley P.D."/>
        </authorList>
    </citation>
    <scope>NUCLEOTIDE SEQUENCE</scope>
    <source>
        <strain evidence="1">SAG 7.73</strain>
    </source>
</reference>
<dbReference type="Proteomes" id="UP000650467">
    <property type="component" value="Unassembled WGS sequence"/>
</dbReference>
<evidence type="ECO:0000313" key="1">
    <source>
        <dbReference type="EMBL" id="KAG2442787.1"/>
    </source>
</evidence>